<sequence>MPCLWYIYERKAKSIDDAKIKKTHSL</sequence>
<evidence type="ECO:0000313" key="1">
    <source>
        <dbReference type="EMBL" id="MBX42973.1"/>
    </source>
</evidence>
<name>A0A2P2NKH8_RHIMU</name>
<proteinExistence type="predicted"/>
<accession>A0A2P2NKH8</accession>
<protein>
    <submittedName>
        <fullName evidence="1">Uncharacterized protein</fullName>
    </submittedName>
</protein>
<dbReference type="EMBL" id="GGEC01062489">
    <property type="protein sequence ID" value="MBX42973.1"/>
    <property type="molecule type" value="Transcribed_RNA"/>
</dbReference>
<dbReference type="AlphaFoldDB" id="A0A2P2NKH8"/>
<organism evidence="1">
    <name type="scientific">Rhizophora mucronata</name>
    <name type="common">Asiatic mangrove</name>
    <dbReference type="NCBI Taxonomy" id="61149"/>
    <lineage>
        <taxon>Eukaryota</taxon>
        <taxon>Viridiplantae</taxon>
        <taxon>Streptophyta</taxon>
        <taxon>Embryophyta</taxon>
        <taxon>Tracheophyta</taxon>
        <taxon>Spermatophyta</taxon>
        <taxon>Magnoliopsida</taxon>
        <taxon>eudicotyledons</taxon>
        <taxon>Gunneridae</taxon>
        <taxon>Pentapetalae</taxon>
        <taxon>rosids</taxon>
        <taxon>fabids</taxon>
        <taxon>Malpighiales</taxon>
        <taxon>Rhizophoraceae</taxon>
        <taxon>Rhizophora</taxon>
    </lineage>
</organism>
<reference evidence="1" key="1">
    <citation type="submission" date="2018-02" db="EMBL/GenBank/DDBJ databases">
        <title>Rhizophora mucronata_Transcriptome.</title>
        <authorList>
            <person name="Meera S.P."/>
            <person name="Sreeshan A."/>
            <person name="Augustine A."/>
        </authorList>
    </citation>
    <scope>NUCLEOTIDE SEQUENCE</scope>
    <source>
        <tissue evidence="1">Leaf</tissue>
    </source>
</reference>